<reference evidence="1" key="1">
    <citation type="submission" date="2021-03" db="EMBL/GenBank/DDBJ databases">
        <authorList>
            <person name="Wang G."/>
        </authorList>
    </citation>
    <scope>NUCLEOTIDE SEQUENCE</scope>
    <source>
        <strain evidence="1">KCTC 12899</strain>
    </source>
</reference>
<accession>A0A8J7U1R1</accession>
<protein>
    <submittedName>
        <fullName evidence="1">Uncharacterized protein</fullName>
    </submittedName>
</protein>
<dbReference type="AlphaFoldDB" id="A0A8J7U1R1"/>
<evidence type="ECO:0000313" key="1">
    <source>
        <dbReference type="EMBL" id="MBO1317792.1"/>
    </source>
</evidence>
<dbReference type="EMBL" id="JAFREP010000003">
    <property type="protein sequence ID" value="MBO1317792.1"/>
    <property type="molecule type" value="Genomic_DNA"/>
</dbReference>
<evidence type="ECO:0000313" key="2">
    <source>
        <dbReference type="Proteomes" id="UP000664417"/>
    </source>
</evidence>
<organism evidence="1 2">
    <name type="scientific">Acanthopleuribacter pedis</name>
    <dbReference type="NCBI Taxonomy" id="442870"/>
    <lineage>
        <taxon>Bacteria</taxon>
        <taxon>Pseudomonadati</taxon>
        <taxon>Acidobacteriota</taxon>
        <taxon>Holophagae</taxon>
        <taxon>Acanthopleuribacterales</taxon>
        <taxon>Acanthopleuribacteraceae</taxon>
        <taxon>Acanthopleuribacter</taxon>
    </lineage>
</organism>
<gene>
    <name evidence="1" type="ORF">J3U88_04910</name>
</gene>
<sequence length="372" mass="41149">MLLCLDPSLVVAAGQENVPNEIRDALENIALAIYEGSHLVVGDRSVLGTLAKLPQLSERARSCFQYQHGQMTQLGNLINHFSYRIEITAHGPAEIRNQGRVGTLPASWFAHSSVIQHTIFLCEHLDDEALFKKIGEVYKHKKGLARLALHTEPQMGGGSTTGTAYQHIQDQQKRLCFCLVDSDRKHPKGALGDTAKAVKNADDLSQPLCGYAVLDVREGENLIPNAVFTQARGADPHQGPALQFLDELQQSGASDCRAYLDMKDGLNYGKVAHEPPQSEFRHYWQQQCQSLPGSKIKNHCTINPGCKDPKHCECLLFAGLGPQILRDSVAGMNKLKPARLYNMLDQNLQAEWLRIGALMAAWFCASYPKRAT</sequence>
<comment type="caution">
    <text evidence="1">The sequence shown here is derived from an EMBL/GenBank/DDBJ whole genome shotgun (WGS) entry which is preliminary data.</text>
</comment>
<keyword evidence="2" id="KW-1185">Reference proteome</keyword>
<dbReference type="RefSeq" id="WP_207857236.1">
    <property type="nucleotide sequence ID" value="NZ_JAFREP010000003.1"/>
</dbReference>
<proteinExistence type="predicted"/>
<dbReference type="Proteomes" id="UP000664417">
    <property type="component" value="Unassembled WGS sequence"/>
</dbReference>
<name>A0A8J7U1R1_9BACT</name>